<name>A0A6J4UU41_9BACT</name>
<feature type="compositionally biased region" description="Low complexity" evidence="1">
    <location>
        <begin position="1"/>
        <end position="10"/>
    </location>
</feature>
<feature type="compositionally biased region" description="Basic residues" evidence="1">
    <location>
        <begin position="288"/>
        <end position="309"/>
    </location>
</feature>
<organism evidence="2">
    <name type="scientific">uncultured Thermomicrobiales bacterium</name>
    <dbReference type="NCBI Taxonomy" id="1645740"/>
    <lineage>
        <taxon>Bacteria</taxon>
        <taxon>Pseudomonadati</taxon>
        <taxon>Thermomicrobiota</taxon>
        <taxon>Thermomicrobia</taxon>
        <taxon>Thermomicrobiales</taxon>
        <taxon>environmental samples</taxon>
    </lineage>
</organism>
<feature type="compositionally biased region" description="Low complexity" evidence="1">
    <location>
        <begin position="273"/>
        <end position="287"/>
    </location>
</feature>
<evidence type="ECO:0000256" key="1">
    <source>
        <dbReference type="SAM" id="MobiDB-lite"/>
    </source>
</evidence>
<sequence length="320" mass="35613">GRSESPSGARSGHGGGAAAGPGGDDRLLALHVADAARADRLHLRPDRLGLPAQLLAGPEHGQRRRLHRVPELRRRAARPGVSAVAHHNPGLHRLHRAVDLRRLARAGDARQRGELGAGHLPHRLFHPDRDLLRRCLLDLADEPLQRHPFRRGQHRHLRVVRDREPDQLDRGHRPTVVLAGAGHGPALAPGRLLHDHLHRRPAGDPALPLRGGLGRRRAERLDDVPRHHAADAAEHDDRGDAAPLHQRLPGVRRVLQRPRRHRGDTGQPRAGEAAARLPLPGRLPGRGLRARFRRRLHPDRDHHHRHRRPGPPLRLRPVGV</sequence>
<gene>
    <name evidence="2" type="ORF">AVDCRST_MAG19-1710</name>
</gene>
<reference evidence="2" key="1">
    <citation type="submission" date="2020-02" db="EMBL/GenBank/DDBJ databases">
        <authorList>
            <person name="Meier V. D."/>
        </authorList>
    </citation>
    <scope>NUCLEOTIDE SEQUENCE</scope>
    <source>
        <strain evidence="2">AVDCRST_MAG19</strain>
    </source>
</reference>
<feature type="region of interest" description="Disordered" evidence="1">
    <location>
        <begin position="230"/>
        <end position="320"/>
    </location>
</feature>
<feature type="compositionally biased region" description="Basic and acidic residues" evidence="1">
    <location>
        <begin position="230"/>
        <end position="240"/>
    </location>
</feature>
<dbReference type="EMBL" id="CADCWL010000071">
    <property type="protein sequence ID" value="CAA9559889.1"/>
    <property type="molecule type" value="Genomic_DNA"/>
</dbReference>
<feature type="non-terminal residue" evidence="2">
    <location>
        <position position="320"/>
    </location>
</feature>
<dbReference type="AlphaFoldDB" id="A0A6J4UU41"/>
<feature type="compositionally biased region" description="Gly residues" evidence="1">
    <location>
        <begin position="11"/>
        <end position="22"/>
    </location>
</feature>
<feature type="non-terminal residue" evidence="2">
    <location>
        <position position="1"/>
    </location>
</feature>
<feature type="region of interest" description="Disordered" evidence="1">
    <location>
        <begin position="1"/>
        <end position="23"/>
    </location>
</feature>
<protein>
    <submittedName>
        <fullName evidence="2">ABC transporter, permease protein 1 (Cluster 1, maltose/g3p/polyamine/iron)</fullName>
    </submittedName>
</protein>
<evidence type="ECO:0000313" key="2">
    <source>
        <dbReference type="EMBL" id="CAA9559889.1"/>
    </source>
</evidence>
<proteinExistence type="predicted"/>
<accession>A0A6J4UU41</accession>